<feature type="transmembrane region" description="Helical" evidence="1">
    <location>
        <begin position="19"/>
        <end position="39"/>
    </location>
</feature>
<feature type="transmembrane region" description="Helical" evidence="1">
    <location>
        <begin position="46"/>
        <end position="64"/>
    </location>
</feature>
<keyword evidence="1" id="KW-1133">Transmembrane helix</keyword>
<organism evidence="2 3">
    <name type="scientific">Pristionchus entomophagus</name>
    <dbReference type="NCBI Taxonomy" id="358040"/>
    <lineage>
        <taxon>Eukaryota</taxon>
        <taxon>Metazoa</taxon>
        <taxon>Ecdysozoa</taxon>
        <taxon>Nematoda</taxon>
        <taxon>Chromadorea</taxon>
        <taxon>Rhabditida</taxon>
        <taxon>Rhabditina</taxon>
        <taxon>Diplogasteromorpha</taxon>
        <taxon>Diplogasteroidea</taxon>
        <taxon>Neodiplogasteridae</taxon>
        <taxon>Pristionchus</taxon>
    </lineage>
</organism>
<comment type="caution">
    <text evidence="2">The sequence shown here is derived from an EMBL/GenBank/DDBJ whole genome shotgun (WGS) entry which is preliminary data.</text>
</comment>
<name>A0AAV5SMT3_9BILA</name>
<dbReference type="AlphaFoldDB" id="A0AAV5SMT3"/>
<reference evidence="2" key="1">
    <citation type="submission" date="2023-10" db="EMBL/GenBank/DDBJ databases">
        <title>Genome assembly of Pristionchus species.</title>
        <authorList>
            <person name="Yoshida K."/>
            <person name="Sommer R.J."/>
        </authorList>
    </citation>
    <scope>NUCLEOTIDE SEQUENCE</scope>
    <source>
        <strain evidence="2">RS0144</strain>
    </source>
</reference>
<sequence length="199" mass="22733">AGLDTAANKTADQSRSFNLLMVGGLEYTIIYAAFGLFCVCRMQIKTTWKCVVSLLIVAIVDHFASGPFKKFVHLVPKFDTYPALYDSACFYVGFFIVALYSLIIFAFLETSFEKKSPLPEASPKIKRGLHEAFTKRIESTNNEEELECEPMPICALVGTYYLAWYPFYFTLNVIYFLIDYVILFVAYYIHSKIDETMSL</sequence>
<protein>
    <recommendedName>
        <fullName evidence="4">G protein-coupled receptor</fullName>
    </recommendedName>
</protein>
<dbReference type="Proteomes" id="UP001432027">
    <property type="component" value="Unassembled WGS sequence"/>
</dbReference>
<feature type="non-terminal residue" evidence="2">
    <location>
        <position position="1"/>
    </location>
</feature>
<evidence type="ECO:0008006" key="4">
    <source>
        <dbReference type="Google" id="ProtNLM"/>
    </source>
</evidence>
<keyword evidence="1" id="KW-0472">Membrane</keyword>
<evidence type="ECO:0000313" key="3">
    <source>
        <dbReference type="Proteomes" id="UP001432027"/>
    </source>
</evidence>
<keyword evidence="1" id="KW-0812">Transmembrane</keyword>
<evidence type="ECO:0000313" key="2">
    <source>
        <dbReference type="EMBL" id="GMS80916.1"/>
    </source>
</evidence>
<accession>A0AAV5SMT3</accession>
<evidence type="ECO:0000256" key="1">
    <source>
        <dbReference type="SAM" id="Phobius"/>
    </source>
</evidence>
<proteinExistence type="predicted"/>
<keyword evidence="3" id="KW-1185">Reference proteome</keyword>
<dbReference type="EMBL" id="BTSX01000001">
    <property type="protein sequence ID" value="GMS80916.1"/>
    <property type="molecule type" value="Genomic_DNA"/>
</dbReference>
<feature type="transmembrane region" description="Helical" evidence="1">
    <location>
        <begin position="84"/>
        <end position="108"/>
    </location>
</feature>
<gene>
    <name evidence="2" type="ORF">PENTCL1PPCAC_3091</name>
</gene>
<feature type="transmembrane region" description="Helical" evidence="1">
    <location>
        <begin position="167"/>
        <end position="189"/>
    </location>
</feature>